<dbReference type="EMBL" id="BSXS01000086">
    <property type="protein sequence ID" value="GME70733.1"/>
    <property type="molecule type" value="Genomic_DNA"/>
</dbReference>
<dbReference type="Proteomes" id="UP001165064">
    <property type="component" value="Unassembled WGS sequence"/>
</dbReference>
<comment type="caution">
    <text evidence="1">The sequence shown here is derived from an EMBL/GenBank/DDBJ whole genome shotgun (WGS) entry which is preliminary data.</text>
</comment>
<evidence type="ECO:0000313" key="2">
    <source>
        <dbReference type="Proteomes" id="UP001165064"/>
    </source>
</evidence>
<protein>
    <submittedName>
        <fullName evidence="1">Unnamed protein product</fullName>
    </submittedName>
</protein>
<organism evidence="1 2">
    <name type="scientific">Ambrosiozyma monospora</name>
    <name type="common">Yeast</name>
    <name type="synonym">Endomycopsis monosporus</name>
    <dbReference type="NCBI Taxonomy" id="43982"/>
    <lineage>
        <taxon>Eukaryota</taxon>
        <taxon>Fungi</taxon>
        <taxon>Dikarya</taxon>
        <taxon>Ascomycota</taxon>
        <taxon>Saccharomycotina</taxon>
        <taxon>Pichiomycetes</taxon>
        <taxon>Pichiales</taxon>
        <taxon>Pichiaceae</taxon>
        <taxon>Ambrosiozyma</taxon>
    </lineage>
</organism>
<proteinExistence type="predicted"/>
<reference evidence="1" key="1">
    <citation type="submission" date="2023-04" db="EMBL/GenBank/DDBJ databases">
        <title>Ambrosiozyma monospora NBRC 10751.</title>
        <authorList>
            <person name="Ichikawa N."/>
            <person name="Sato H."/>
            <person name="Tonouchi N."/>
        </authorList>
    </citation>
    <scope>NUCLEOTIDE SEQUENCE</scope>
    <source>
        <strain evidence="1">NBRC 10751</strain>
    </source>
</reference>
<evidence type="ECO:0000313" key="1">
    <source>
        <dbReference type="EMBL" id="GME70733.1"/>
    </source>
</evidence>
<name>A0ACB5SRM5_AMBMO</name>
<sequence>MSITAKSHKSPQGSSFECKHKFNTLVPDILPSYQLHEYLSRDIETIISDLRYCRISNPNYLNPDSFTDSQINQHYPITRPPDSDSEVNNDTEWDPDSDINYSESLSGGIRSIPHQASDYLVNQFHAETNFRKSLLSNFYELRYKMQDFIIITVRINDLSGINDKTYSSGDLIEGLFRVYNKSSRDIDLGIVLVTLEGNYWWKTEKHGQPKLTTKSFLTMVDIEASMLDTPNVLKSGEYQQLPFHFIIPELDSNDQVLPPSFGNLHYHKSFNSEMTDMLNKQREPVDYANSLNHFSISFSIDVRSLSLTSSGDKLEIRKHTRHLINFENTVKNSETCSRSFSLTPEESLELFIKCYESRLSFYKVNPRTEEDEATNDELFNKKSANFYHDKSKKTNKTEFSAYRDSYEVSNEENNDWLQPETYLHSQQLKRAFYVVSKKKNSIVSVPFDYSLLTPAIFKCDKETSCKPKSNSQQLSHPHPDLLLKLDIDLKLRKIELFSLTIFSTSKIPLKMSAPWFLNLDEYCLFDKMIKPKVDQLLSQFTSIEASLPLNELTSISNINFTKTKLKTLKAKKLKTRASIYEINTKNLKSRVGSDLISPFQTDYCELFYFIRVSFNLAGDFTFKGKNYAYFEFPIQLEL</sequence>
<keyword evidence="2" id="KW-1185">Reference proteome</keyword>
<gene>
    <name evidence="1" type="ORF">Amon02_000031300</name>
</gene>
<accession>A0ACB5SRM5</accession>